<evidence type="ECO:0000313" key="2">
    <source>
        <dbReference type="Proteomes" id="UP000654345"/>
    </source>
</evidence>
<organism evidence="1 2">
    <name type="scientific">Ktedonobacter robiniae</name>
    <dbReference type="NCBI Taxonomy" id="2778365"/>
    <lineage>
        <taxon>Bacteria</taxon>
        <taxon>Bacillati</taxon>
        <taxon>Chloroflexota</taxon>
        <taxon>Ktedonobacteria</taxon>
        <taxon>Ktedonobacterales</taxon>
        <taxon>Ktedonobacteraceae</taxon>
        <taxon>Ktedonobacter</taxon>
    </lineage>
</organism>
<proteinExistence type="predicted"/>
<keyword evidence="2" id="KW-1185">Reference proteome</keyword>
<evidence type="ECO:0000313" key="1">
    <source>
        <dbReference type="EMBL" id="GHO54868.1"/>
    </source>
</evidence>
<comment type="caution">
    <text evidence="1">The sequence shown here is derived from an EMBL/GenBank/DDBJ whole genome shotgun (WGS) entry which is preliminary data.</text>
</comment>
<sequence>MNVRDMAQTSEKPGDRQVSANWYRALTLSERIASLPHSQATNSTSTISDNARQGLARWKEQRPFNEGDYFRQRLEMAGLTEADLLYLLNEPVEELKARVGQRLTGYARYSLFFADHQPLMPLC</sequence>
<dbReference type="RefSeq" id="WP_236038042.1">
    <property type="nucleotide sequence ID" value="NZ_BNJG01000001.1"/>
</dbReference>
<protein>
    <submittedName>
        <fullName evidence="1">Uncharacterized protein</fullName>
    </submittedName>
</protein>
<gene>
    <name evidence="1" type="ORF">KSB_33430</name>
</gene>
<reference evidence="1 2" key="1">
    <citation type="journal article" date="2021" name="Int. J. Syst. Evol. Microbiol.">
        <title>Reticulibacter mediterranei gen. nov., sp. nov., within the new family Reticulibacteraceae fam. nov., and Ktedonospora formicarum gen. nov., sp. nov., Ktedonobacter robiniae sp. nov., Dictyobacter formicarum sp. nov. and Dictyobacter arantiisoli sp. nov., belonging to the class Ktedonobacteria.</title>
        <authorList>
            <person name="Yabe S."/>
            <person name="Zheng Y."/>
            <person name="Wang C.M."/>
            <person name="Sakai Y."/>
            <person name="Abe K."/>
            <person name="Yokota A."/>
            <person name="Donadio S."/>
            <person name="Cavaletti L."/>
            <person name="Monciardini P."/>
        </authorList>
    </citation>
    <scope>NUCLEOTIDE SEQUENCE [LARGE SCALE GENOMIC DNA]</scope>
    <source>
        <strain evidence="1 2">SOSP1-30</strain>
    </source>
</reference>
<name>A0ABQ3UQ25_9CHLR</name>
<dbReference type="Proteomes" id="UP000654345">
    <property type="component" value="Unassembled WGS sequence"/>
</dbReference>
<accession>A0ABQ3UQ25</accession>
<dbReference type="EMBL" id="BNJG01000001">
    <property type="protein sequence ID" value="GHO54868.1"/>
    <property type="molecule type" value="Genomic_DNA"/>
</dbReference>